<sequence length="37" mass="4289">MGESSIIFFEWKFPSANMVLIKDEFPILIDIGLEVMQ</sequence>
<name>A0A2W7MG03_9BACI</name>
<gene>
    <name evidence="1" type="ORF">C7437_103107</name>
</gene>
<proteinExistence type="predicted"/>
<comment type="caution">
    <text evidence="1">The sequence shown here is derived from an EMBL/GenBank/DDBJ whole genome shotgun (WGS) entry which is preliminary data.</text>
</comment>
<organism evidence="1 2">
    <name type="scientific">Psychrobacillus insolitus</name>
    <dbReference type="NCBI Taxonomy" id="1461"/>
    <lineage>
        <taxon>Bacteria</taxon>
        <taxon>Bacillati</taxon>
        <taxon>Bacillota</taxon>
        <taxon>Bacilli</taxon>
        <taxon>Bacillales</taxon>
        <taxon>Bacillaceae</taxon>
        <taxon>Psychrobacillus</taxon>
    </lineage>
</organism>
<dbReference type="EMBL" id="QKZI01000003">
    <property type="protein sequence ID" value="PZX04858.1"/>
    <property type="molecule type" value="Genomic_DNA"/>
</dbReference>
<dbReference type="AlphaFoldDB" id="A0A2W7MG03"/>
<evidence type="ECO:0000313" key="2">
    <source>
        <dbReference type="Proteomes" id="UP000248646"/>
    </source>
</evidence>
<reference evidence="1 2" key="1">
    <citation type="submission" date="2018-06" db="EMBL/GenBank/DDBJ databases">
        <title>Genomic Encyclopedia of Type Strains, Phase IV (KMG-IV): sequencing the most valuable type-strain genomes for metagenomic binning, comparative biology and taxonomic classification.</title>
        <authorList>
            <person name="Goeker M."/>
        </authorList>
    </citation>
    <scope>NUCLEOTIDE SEQUENCE [LARGE SCALE GENOMIC DNA]</scope>
    <source>
        <strain evidence="1 2">DSM 5</strain>
    </source>
</reference>
<dbReference type="Proteomes" id="UP000248646">
    <property type="component" value="Unassembled WGS sequence"/>
</dbReference>
<accession>A0A2W7MG03</accession>
<keyword evidence="2" id="KW-1185">Reference proteome</keyword>
<protein>
    <submittedName>
        <fullName evidence="1">Uncharacterized protein</fullName>
    </submittedName>
</protein>
<evidence type="ECO:0000313" key="1">
    <source>
        <dbReference type="EMBL" id="PZX04858.1"/>
    </source>
</evidence>